<keyword evidence="1" id="KW-0472">Membrane</keyword>
<feature type="transmembrane region" description="Helical" evidence="1">
    <location>
        <begin position="55"/>
        <end position="78"/>
    </location>
</feature>
<accession>A0ABZ2C5E9</accession>
<dbReference type="Proteomes" id="UP001330434">
    <property type="component" value="Chromosome"/>
</dbReference>
<evidence type="ECO:0000313" key="4">
    <source>
        <dbReference type="Proteomes" id="UP001330434"/>
    </source>
</evidence>
<dbReference type="EMBL" id="CP133270">
    <property type="protein sequence ID" value="WVX67719.1"/>
    <property type="molecule type" value="Genomic_DNA"/>
</dbReference>
<proteinExistence type="predicted"/>
<organism evidence="3 4">
    <name type="scientific">Candidatus Bealeia paramacronuclearis</name>
    <dbReference type="NCBI Taxonomy" id="1921001"/>
    <lineage>
        <taxon>Bacteria</taxon>
        <taxon>Pseudomonadati</taxon>
        <taxon>Pseudomonadota</taxon>
        <taxon>Alphaproteobacteria</taxon>
        <taxon>Holosporales</taxon>
        <taxon>Holosporaceae</taxon>
        <taxon>Candidatus Bealeia</taxon>
    </lineage>
</organism>
<keyword evidence="1" id="KW-1133">Transmembrane helix</keyword>
<evidence type="ECO:0000259" key="2">
    <source>
        <dbReference type="Pfam" id="PF09335"/>
    </source>
</evidence>
<feature type="domain" description="VTT" evidence="2">
    <location>
        <begin position="58"/>
        <end position="155"/>
    </location>
</feature>
<keyword evidence="4" id="KW-1185">Reference proteome</keyword>
<name>A0ABZ2C5E9_9PROT</name>
<feature type="transmembrane region" description="Helical" evidence="1">
    <location>
        <begin position="171"/>
        <end position="192"/>
    </location>
</feature>
<evidence type="ECO:0000256" key="1">
    <source>
        <dbReference type="SAM" id="Phobius"/>
    </source>
</evidence>
<dbReference type="PANTHER" id="PTHR42709:SF11">
    <property type="entry name" value="DEDA FAMILY PROTEIN"/>
    <property type="match status" value="1"/>
</dbReference>
<dbReference type="RefSeq" id="WP_331256403.1">
    <property type="nucleotide sequence ID" value="NZ_CP133270.1"/>
</dbReference>
<sequence>MLRKFYDWMLSFADHPRAIWVLSAVSFAESSFFPIPPDPLYIAMLLSNRDKVWKLAFICTITSVLGGLLGYAIGYSLYETLGEWILHTYGLQAAFDKFQHSFNQWGFWIVALKGLTPIPYKVVTIACGLTGLDIFKFMLASVIARGFRFFMLATLFWYYGPSIKTYIDENLTLVTFVALAALVGGFGIIYAIG</sequence>
<evidence type="ECO:0000313" key="3">
    <source>
        <dbReference type="EMBL" id="WVX67719.1"/>
    </source>
</evidence>
<dbReference type="InterPro" id="IPR051311">
    <property type="entry name" value="DedA_domain"/>
</dbReference>
<feature type="transmembrane region" description="Helical" evidence="1">
    <location>
        <begin position="105"/>
        <end position="130"/>
    </location>
</feature>
<dbReference type="InterPro" id="IPR032816">
    <property type="entry name" value="VTT_dom"/>
</dbReference>
<feature type="transmembrane region" description="Helical" evidence="1">
    <location>
        <begin position="137"/>
        <end position="159"/>
    </location>
</feature>
<dbReference type="Pfam" id="PF09335">
    <property type="entry name" value="VTT_dom"/>
    <property type="match status" value="1"/>
</dbReference>
<dbReference type="PANTHER" id="PTHR42709">
    <property type="entry name" value="ALKALINE PHOSPHATASE LIKE PROTEIN"/>
    <property type="match status" value="1"/>
</dbReference>
<protein>
    <submittedName>
        <fullName evidence="3">DedA family protein</fullName>
    </submittedName>
</protein>
<keyword evidence="1" id="KW-0812">Transmembrane</keyword>
<gene>
    <name evidence="3" type="ORF">Bealeia1_01935</name>
</gene>
<reference evidence="3 4" key="1">
    <citation type="journal article" date="2024" name="Environ. Microbiol.">
        <title>Novel evolutionary insights on the interactions of the Holosporales (Alphaproteobacteria) with eukaryotic hosts from comparative genomics.</title>
        <authorList>
            <person name="Giovannini M."/>
            <person name="Petroni G."/>
            <person name="Castelli M."/>
        </authorList>
    </citation>
    <scope>NUCLEOTIDE SEQUENCE [LARGE SCALE GENOMIC DNA]</scope>
    <source>
        <strain evidence="3 4">US_Bl 15I1</strain>
    </source>
</reference>